<dbReference type="SUPFAM" id="SSF46689">
    <property type="entry name" value="Homeodomain-like"/>
    <property type="match status" value="1"/>
</dbReference>
<dbReference type="Proteomes" id="UP001364211">
    <property type="component" value="Unassembled WGS sequence"/>
</dbReference>
<dbReference type="PRINTS" id="PR00455">
    <property type="entry name" value="HTHTETR"/>
</dbReference>
<dbReference type="Pfam" id="PF00440">
    <property type="entry name" value="TetR_N"/>
    <property type="match status" value="1"/>
</dbReference>
<protein>
    <submittedName>
        <fullName evidence="7">TetR/AcrR family transcriptional regulator</fullName>
    </submittedName>
</protein>
<proteinExistence type="predicted"/>
<comment type="caution">
    <text evidence="7">The sequence shown here is derived from an EMBL/GenBank/DDBJ whole genome shotgun (WGS) entry which is preliminary data.</text>
</comment>
<evidence type="ECO:0000256" key="2">
    <source>
        <dbReference type="ARBA" id="ARBA00023015"/>
    </source>
</evidence>
<evidence type="ECO:0000256" key="3">
    <source>
        <dbReference type="ARBA" id="ARBA00023125"/>
    </source>
</evidence>
<feature type="DNA-binding region" description="H-T-H motif" evidence="5">
    <location>
        <begin position="37"/>
        <end position="56"/>
    </location>
</feature>
<dbReference type="InterPro" id="IPR009057">
    <property type="entry name" value="Homeodomain-like_sf"/>
</dbReference>
<feature type="domain" description="HTH tetR-type" evidence="6">
    <location>
        <begin position="14"/>
        <end position="74"/>
    </location>
</feature>
<dbReference type="InterPro" id="IPR036271">
    <property type="entry name" value="Tet_transcr_reg_TetR-rel_C_sf"/>
</dbReference>
<evidence type="ECO:0000313" key="7">
    <source>
        <dbReference type="EMBL" id="MEJ8279284.1"/>
    </source>
</evidence>
<dbReference type="EMBL" id="JBBJUP010000007">
    <property type="protein sequence ID" value="MEJ8279284.1"/>
    <property type="molecule type" value="Genomic_DNA"/>
</dbReference>
<name>A0ABU8T5Q1_9PSEU</name>
<evidence type="ECO:0000256" key="4">
    <source>
        <dbReference type="ARBA" id="ARBA00023163"/>
    </source>
</evidence>
<dbReference type="InterPro" id="IPR039538">
    <property type="entry name" value="BetI_C"/>
</dbReference>
<evidence type="ECO:0000313" key="8">
    <source>
        <dbReference type="Proteomes" id="UP001364211"/>
    </source>
</evidence>
<dbReference type="PANTHER" id="PTHR30055">
    <property type="entry name" value="HTH-TYPE TRANSCRIPTIONAL REGULATOR RUTR"/>
    <property type="match status" value="1"/>
</dbReference>
<dbReference type="Gene3D" id="1.10.357.10">
    <property type="entry name" value="Tetracycline Repressor, domain 2"/>
    <property type="match status" value="1"/>
</dbReference>
<keyword evidence="8" id="KW-1185">Reference proteome</keyword>
<dbReference type="InterPro" id="IPR001647">
    <property type="entry name" value="HTH_TetR"/>
</dbReference>
<sequence>MTRSHGPGRRGAAAERRAQILHAAVRVIAVDGVRGLRVEKLAAEAGVSTALIYYHFTNRDGLLRAALEHVNERAEAYTAPPAPAGHDDPRARIAQMLLLELQDSADVRTTSVAWGELRASAVFDAALRDPLRDATRSWDADVATLVRAAQAAGTVADDVDPELTAEWLTALVEGLSERWHSGTTTLDRARLVLERAVADALRG</sequence>
<evidence type="ECO:0000256" key="1">
    <source>
        <dbReference type="ARBA" id="ARBA00022491"/>
    </source>
</evidence>
<evidence type="ECO:0000256" key="5">
    <source>
        <dbReference type="PROSITE-ProRule" id="PRU00335"/>
    </source>
</evidence>
<keyword evidence="4" id="KW-0804">Transcription</keyword>
<dbReference type="PROSITE" id="PS50977">
    <property type="entry name" value="HTH_TETR_2"/>
    <property type="match status" value="1"/>
</dbReference>
<dbReference type="SUPFAM" id="SSF48498">
    <property type="entry name" value="Tetracyclin repressor-like, C-terminal domain"/>
    <property type="match status" value="1"/>
</dbReference>
<dbReference type="PANTHER" id="PTHR30055:SF234">
    <property type="entry name" value="HTH-TYPE TRANSCRIPTIONAL REGULATOR BETI"/>
    <property type="match status" value="1"/>
</dbReference>
<accession>A0ABU8T5Q1</accession>
<dbReference type="RefSeq" id="WP_340288629.1">
    <property type="nucleotide sequence ID" value="NZ_JBBJUP010000007.1"/>
</dbReference>
<keyword evidence="1" id="KW-0678">Repressor</keyword>
<keyword evidence="3 5" id="KW-0238">DNA-binding</keyword>
<dbReference type="InterPro" id="IPR050109">
    <property type="entry name" value="HTH-type_TetR-like_transc_reg"/>
</dbReference>
<dbReference type="Pfam" id="PF13977">
    <property type="entry name" value="TetR_C_6"/>
    <property type="match status" value="1"/>
</dbReference>
<reference evidence="7 8" key="1">
    <citation type="submission" date="2024-03" db="EMBL/GenBank/DDBJ databases">
        <title>Draft genome sequence of Pseudonocardia sp. DW16-2.</title>
        <authorList>
            <person name="Duangmal K."/>
        </authorList>
    </citation>
    <scope>NUCLEOTIDE SEQUENCE [LARGE SCALE GENOMIC DNA]</scope>
    <source>
        <strain evidence="7 8">DW16-2</strain>
    </source>
</reference>
<evidence type="ECO:0000259" key="6">
    <source>
        <dbReference type="PROSITE" id="PS50977"/>
    </source>
</evidence>
<keyword evidence="2" id="KW-0805">Transcription regulation</keyword>
<gene>
    <name evidence="7" type="ORF">WJX68_10110</name>
</gene>
<organism evidence="7 8">
    <name type="scientific">Pseudonocardia spirodelae</name>
    <dbReference type="NCBI Taxonomy" id="3133431"/>
    <lineage>
        <taxon>Bacteria</taxon>
        <taxon>Bacillati</taxon>
        <taxon>Actinomycetota</taxon>
        <taxon>Actinomycetes</taxon>
        <taxon>Pseudonocardiales</taxon>
        <taxon>Pseudonocardiaceae</taxon>
        <taxon>Pseudonocardia</taxon>
    </lineage>
</organism>